<organism evidence="2">
    <name type="scientific">uncultured Caudovirales phage</name>
    <dbReference type="NCBI Taxonomy" id="2100421"/>
    <lineage>
        <taxon>Viruses</taxon>
        <taxon>Duplodnaviria</taxon>
        <taxon>Heunggongvirae</taxon>
        <taxon>Uroviricota</taxon>
        <taxon>Caudoviricetes</taxon>
        <taxon>Peduoviridae</taxon>
        <taxon>Maltschvirus</taxon>
        <taxon>Maltschvirus maltsch</taxon>
    </lineage>
</organism>
<gene>
    <name evidence="3" type="ORF">UFOVP220_50</name>
    <name evidence="1" type="ORF">UFOVP26_38</name>
    <name evidence="2" type="ORF">UFOVP44_59</name>
</gene>
<dbReference type="EMBL" id="LR796152">
    <property type="protein sequence ID" value="CAB4121866.1"/>
    <property type="molecule type" value="Genomic_DNA"/>
</dbReference>
<reference evidence="2" key="1">
    <citation type="submission" date="2020-04" db="EMBL/GenBank/DDBJ databases">
        <authorList>
            <person name="Chiriac C."/>
            <person name="Salcher M."/>
            <person name="Ghai R."/>
            <person name="Kavagutti S V."/>
        </authorList>
    </citation>
    <scope>NUCLEOTIDE SEQUENCE</scope>
</reference>
<evidence type="ECO:0000313" key="1">
    <source>
        <dbReference type="EMBL" id="CAB4121866.1"/>
    </source>
</evidence>
<evidence type="ECO:0000313" key="2">
    <source>
        <dbReference type="EMBL" id="CAB4123807.1"/>
    </source>
</evidence>
<sequence>MELITIYFHWVGEKRIYSATAAIGEWDGIEGDADDAIFYYFDDAVDKSIIGVFADFEVIGYERKGVIYGRLA</sequence>
<dbReference type="EMBL" id="LR796176">
    <property type="protein sequence ID" value="CAB4123807.1"/>
    <property type="molecule type" value="Genomic_DNA"/>
</dbReference>
<dbReference type="EMBL" id="LR798268">
    <property type="protein sequence ID" value="CAB5219235.1"/>
    <property type="molecule type" value="Genomic_DNA"/>
</dbReference>
<name>A0A6J5KSB1_9CAUD</name>
<proteinExistence type="predicted"/>
<evidence type="ECO:0000313" key="3">
    <source>
        <dbReference type="EMBL" id="CAB5219235.1"/>
    </source>
</evidence>
<accession>A0A6J5KSB1</accession>
<protein>
    <submittedName>
        <fullName evidence="2">Uncharacterized protein</fullName>
    </submittedName>
</protein>